<gene>
    <name evidence="2" type="ORF">Taro_002263</name>
</gene>
<evidence type="ECO:0000256" key="1">
    <source>
        <dbReference type="SAM" id="MobiDB-lite"/>
    </source>
</evidence>
<feature type="compositionally biased region" description="Basic and acidic residues" evidence="1">
    <location>
        <begin position="1"/>
        <end position="16"/>
    </location>
</feature>
<protein>
    <submittedName>
        <fullName evidence="2">Uncharacterized protein</fullName>
    </submittedName>
</protein>
<dbReference type="AlphaFoldDB" id="A0A843TDJ0"/>
<accession>A0A843TDJ0</accession>
<evidence type="ECO:0000313" key="2">
    <source>
        <dbReference type="EMBL" id="MQL69958.1"/>
    </source>
</evidence>
<dbReference type="EMBL" id="NMUH01000052">
    <property type="protein sequence ID" value="MQL69958.1"/>
    <property type="molecule type" value="Genomic_DNA"/>
</dbReference>
<feature type="compositionally biased region" description="Acidic residues" evidence="1">
    <location>
        <begin position="169"/>
        <end position="187"/>
    </location>
</feature>
<organism evidence="2 3">
    <name type="scientific">Colocasia esculenta</name>
    <name type="common">Wild taro</name>
    <name type="synonym">Arum esculentum</name>
    <dbReference type="NCBI Taxonomy" id="4460"/>
    <lineage>
        <taxon>Eukaryota</taxon>
        <taxon>Viridiplantae</taxon>
        <taxon>Streptophyta</taxon>
        <taxon>Embryophyta</taxon>
        <taxon>Tracheophyta</taxon>
        <taxon>Spermatophyta</taxon>
        <taxon>Magnoliopsida</taxon>
        <taxon>Liliopsida</taxon>
        <taxon>Araceae</taxon>
        <taxon>Aroideae</taxon>
        <taxon>Colocasieae</taxon>
        <taxon>Colocasia</taxon>
    </lineage>
</organism>
<reference evidence="2" key="1">
    <citation type="submission" date="2017-07" db="EMBL/GenBank/DDBJ databases">
        <title>Taro Niue Genome Assembly and Annotation.</title>
        <authorList>
            <person name="Atibalentja N."/>
            <person name="Keating K."/>
            <person name="Fields C.J."/>
        </authorList>
    </citation>
    <scope>NUCLEOTIDE SEQUENCE</scope>
    <source>
        <strain evidence="2">Niue_2</strain>
        <tissue evidence="2">Leaf</tissue>
    </source>
</reference>
<feature type="compositionally biased region" description="Basic and acidic residues" evidence="1">
    <location>
        <begin position="192"/>
        <end position="202"/>
    </location>
</feature>
<feature type="region of interest" description="Disordered" evidence="1">
    <location>
        <begin position="1"/>
        <end position="36"/>
    </location>
</feature>
<feature type="compositionally biased region" description="Acidic residues" evidence="1">
    <location>
        <begin position="21"/>
        <end position="30"/>
    </location>
</feature>
<dbReference type="Proteomes" id="UP000652761">
    <property type="component" value="Unassembled WGS sequence"/>
</dbReference>
<proteinExistence type="predicted"/>
<name>A0A843TDJ0_COLES</name>
<keyword evidence="3" id="KW-1185">Reference proteome</keyword>
<feature type="region of interest" description="Disordered" evidence="1">
    <location>
        <begin position="155"/>
        <end position="208"/>
    </location>
</feature>
<comment type="caution">
    <text evidence="2">The sequence shown here is derived from an EMBL/GenBank/DDBJ whole genome shotgun (WGS) entry which is preliminary data.</text>
</comment>
<evidence type="ECO:0000313" key="3">
    <source>
        <dbReference type="Proteomes" id="UP000652761"/>
    </source>
</evidence>
<sequence>MKAKATKEMVMDELRDMGGNSDDEVEEGEEAYQHRRSAVSSAVDRWNIDEMERNRIQVEATEVSGSDYGKMSKRTITDFMRRSSSVKISGSATKARLYKFDDIIKFRDGLAMFGTKNAIASKETMWPEDGRPSQEISDAAREADIDVDAITHQFFESSSESTHRHDDDPASDVDLSEDSEHDIDNESSDGTHGSDGDNDDHGGSGGEGAELVESITIRCWDIIKFSDVHNPFGFAAI</sequence>